<proteinExistence type="inferred from homology"/>
<dbReference type="Gene3D" id="6.10.130.30">
    <property type="match status" value="1"/>
</dbReference>
<evidence type="ECO:0000256" key="2">
    <source>
        <dbReference type="ARBA" id="ARBA00009359"/>
    </source>
</evidence>
<keyword evidence="4" id="KW-0238">DNA-binding</keyword>
<dbReference type="SUPFAM" id="SSF47113">
    <property type="entry name" value="Histone-fold"/>
    <property type="match status" value="1"/>
</dbReference>
<feature type="region of interest" description="Disordered" evidence="7">
    <location>
        <begin position="21"/>
        <end position="56"/>
    </location>
</feature>
<keyword evidence="3" id="KW-0227">DNA damage</keyword>
<dbReference type="InterPro" id="IPR009072">
    <property type="entry name" value="Histone-fold"/>
</dbReference>
<comment type="similarity">
    <text evidence="2">Belongs to the CENP-X/MHF2 family.</text>
</comment>
<keyword evidence="9" id="KW-1185">Reference proteome</keyword>
<reference evidence="8 9" key="1">
    <citation type="journal article" date="2009" name="Science">
        <title>Green evolution and dynamic adaptations revealed by genomes of the marine picoeukaryotes Micromonas.</title>
        <authorList>
            <person name="Worden A.Z."/>
            <person name="Lee J.H."/>
            <person name="Mock T."/>
            <person name="Rouze P."/>
            <person name="Simmons M.P."/>
            <person name="Aerts A.L."/>
            <person name="Allen A.E."/>
            <person name="Cuvelier M.L."/>
            <person name="Derelle E."/>
            <person name="Everett M.V."/>
            <person name="Foulon E."/>
            <person name="Grimwood J."/>
            <person name="Gundlach H."/>
            <person name="Henrissat B."/>
            <person name="Napoli C."/>
            <person name="McDonald S.M."/>
            <person name="Parker M.S."/>
            <person name="Rombauts S."/>
            <person name="Salamov A."/>
            <person name="Von Dassow P."/>
            <person name="Badger J.H."/>
            <person name="Coutinho P.M."/>
            <person name="Demir E."/>
            <person name="Dubchak I."/>
            <person name="Gentemann C."/>
            <person name="Eikrem W."/>
            <person name="Gready J.E."/>
            <person name="John U."/>
            <person name="Lanier W."/>
            <person name="Lindquist E.A."/>
            <person name="Lucas S."/>
            <person name="Mayer K.F."/>
            <person name="Moreau H."/>
            <person name="Not F."/>
            <person name="Otillar R."/>
            <person name="Panaud O."/>
            <person name="Pangilinan J."/>
            <person name="Paulsen I."/>
            <person name="Piegu B."/>
            <person name="Poliakov A."/>
            <person name="Robbens S."/>
            <person name="Schmutz J."/>
            <person name="Toulza E."/>
            <person name="Wyss T."/>
            <person name="Zelensky A."/>
            <person name="Zhou K."/>
            <person name="Armbrust E.V."/>
            <person name="Bhattacharya D."/>
            <person name="Goodenough U.W."/>
            <person name="Van de Peer Y."/>
            <person name="Grigoriev I.V."/>
        </authorList>
    </citation>
    <scope>NUCLEOTIDE SEQUENCE [LARGE SCALE GENOMIC DNA]</scope>
    <source>
        <strain evidence="9">RCC299 / NOUM17</strain>
    </source>
</reference>
<dbReference type="InParanoid" id="C1DZY6"/>
<evidence type="ECO:0000256" key="6">
    <source>
        <dbReference type="ARBA" id="ARBA00023242"/>
    </source>
</evidence>
<dbReference type="GO" id="GO:0071821">
    <property type="term" value="C:FANCM-MHF complex"/>
    <property type="evidence" value="ECO:0007669"/>
    <property type="project" value="TreeGrafter"/>
</dbReference>
<dbReference type="InterPro" id="IPR018552">
    <property type="entry name" value="CENP-X"/>
</dbReference>
<dbReference type="FunCoup" id="C1DZY6">
    <property type="interactions" value="147"/>
</dbReference>
<dbReference type="RefSeq" id="XP_002499946.1">
    <property type="nucleotide sequence ID" value="XM_002499900.1"/>
</dbReference>
<evidence type="ECO:0000313" key="9">
    <source>
        <dbReference type="Proteomes" id="UP000002009"/>
    </source>
</evidence>
<evidence type="ECO:0000256" key="1">
    <source>
        <dbReference type="ARBA" id="ARBA00004123"/>
    </source>
</evidence>
<feature type="compositionally biased region" description="Low complexity" evidence="7">
    <location>
        <begin position="34"/>
        <end position="43"/>
    </location>
</feature>
<dbReference type="OrthoDB" id="2500381at2759"/>
<dbReference type="GO" id="GO:0006281">
    <property type="term" value="P:DNA repair"/>
    <property type="evidence" value="ECO:0007669"/>
    <property type="project" value="UniProtKB-KW"/>
</dbReference>
<dbReference type="EMBL" id="CP001323">
    <property type="protein sequence ID" value="ACO61204.1"/>
    <property type="molecule type" value="Genomic_DNA"/>
</dbReference>
<dbReference type="eggNOG" id="ENOG502S5FD">
    <property type="taxonomic scope" value="Eukaryota"/>
</dbReference>
<dbReference type="PANTHER" id="PTHR28680:SF1">
    <property type="entry name" value="CENTROMERE PROTEIN X"/>
    <property type="match status" value="1"/>
</dbReference>
<dbReference type="KEGG" id="mis:MICPUN_56375"/>
<organism evidence="8 9">
    <name type="scientific">Micromonas commoda (strain RCC299 / NOUM17 / CCMP2709)</name>
    <name type="common">Picoplanktonic green alga</name>
    <dbReference type="NCBI Taxonomy" id="296587"/>
    <lineage>
        <taxon>Eukaryota</taxon>
        <taxon>Viridiplantae</taxon>
        <taxon>Chlorophyta</taxon>
        <taxon>Mamiellophyceae</taxon>
        <taxon>Mamiellales</taxon>
        <taxon>Mamiellaceae</taxon>
        <taxon>Micromonas</taxon>
    </lineage>
</organism>
<evidence type="ECO:0000256" key="3">
    <source>
        <dbReference type="ARBA" id="ARBA00022763"/>
    </source>
</evidence>
<dbReference type="OMA" id="EASHLEC"/>
<dbReference type="GO" id="GO:0003677">
    <property type="term" value="F:DNA binding"/>
    <property type="evidence" value="ECO:0007669"/>
    <property type="project" value="UniProtKB-KW"/>
</dbReference>
<evidence type="ECO:0000256" key="7">
    <source>
        <dbReference type="SAM" id="MobiDB-lite"/>
    </source>
</evidence>
<comment type="subcellular location">
    <subcellularLocation>
        <location evidence="1">Nucleus</location>
    </subcellularLocation>
</comment>
<dbReference type="AlphaFoldDB" id="C1DZY6"/>
<dbReference type="GeneID" id="8240665"/>
<name>C1DZY6_MICCC</name>
<keyword evidence="5" id="KW-0234">DNA repair</keyword>
<gene>
    <name evidence="8" type="ORF">MICPUN_56375</name>
</gene>
<dbReference type="Proteomes" id="UP000002009">
    <property type="component" value="Chromosome 2"/>
</dbReference>
<keyword evidence="6" id="KW-0539">Nucleus</keyword>
<dbReference type="CDD" id="cd22921">
    <property type="entry name" value="HFD_CENP-X"/>
    <property type="match status" value="1"/>
</dbReference>
<sequence>MAARRHTATISPDLIQQLFQLNYEDDERERAGAEADGAGDDSPAGGGGANNRSGSAKKLNIKDEAIVASAEVVRMFVAELVHRAAEGAKEDGEDTVDGTHLERVLPQFLLDFAS</sequence>
<accession>C1DZY6</accession>
<dbReference type="Pfam" id="PF09415">
    <property type="entry name" value="CENP-X"/>
    <property type="match status" value="1"/>
</dbReference>
<dbReference type="GO" id="GO:0031297">
    <property type="term" value="P:replication fork processing"/>
    <property type="evidence" value="ECO:0007669"/>
    <property type="project" value="TreeGrafter"/>
</dbReference>
<evidence type="ECO:0000313" key="8">
    <source>
        <dbReference type="EMBL" id="ACO61204.1"/>
    </source>
</evidence>
<protein>
    <submittedName>
        <fullName evidence="8">DUF2008-containing protein</fullName>
    </submittedName>
</protein>
<dbReference type="GO" id="GO:0051382">
    <property type="term" value="P:kinetochore assembly"/>
    <property type="evidence" value="ECO:0007669"/>
    <property type="project" value="InterPro"/>
</dbReference>
<dbReference type="GO" id="GO:0000712">
    <property type="term" value="P:resolution of meiotic recombination intermediates"/>
    <property type="evidence" value="ECO:0007669"/>
    <property type="project" value="TreeGrafter"/>
</dbReference>
<evidence type="ECO:0000256" key="5">
    <source>
        <dbReference type="ARBA" id="ARBA00023204"/>
    </source>
</evidence>
<dbReference type="PANTHER" id="PTHR28680">
    <property type="entry name" value="CENTROMERE PROTEIN X"/>
    <property type="match status" value="1"/>
</dbReference>
<dbReference type="STRING" id="296587.C1DZY6"/>
<dbReference type="GO" id="GO:0046982">
    <property type="term" value="F:protein heterodimerization activity"/>
    <property type="evidence" value="ECO:0007669"/>
    <property type="project" value="InterPro"/>
</dbReference>
<evidence type="ECO:0000256" key="4">
    <source>
        <dbReference type="ARBA" id="ARBA00023125"/>
    </source>
</evidence>